<dbReference type="PANTHER" id="PTHR48150">
    <property type="entry name" value="CYTOCHROME C OXIDASE-ASSEMBLY FACTOR COX23, MITOCHONDRIAL"/>
    <property type="match status" value="1"/>
</dbReference>
<reference evidence="3 4" key="1">
    <citation type="journal article" date="2024" name="Nat. Commun.">
        <title>Phylogenomics reveals the evolutionary origins of lichenization in chlorophyte algae.</title>
        <authorList>
            <person name="Puginier C."/>
            <person name="Libourel C."/>
            <person name="Otte J."/>
            <person name="Skaloud P."/>
            <person name="Haon M."/>
            <person name="Grisel S."/>
            <person name="Petersen M."/>
            <person name="Berrin J.G."/>
            <person name="Delaux P.M."/>
            <person name="Dal Grande F."/>
            <person name="Keller J."/>
        </authorList>
    </citation>
    <scope>NUCLEOTIDE SEQUENCE [LARGE SCALE GENOMIC DNA]</scope>
    <source>
        <strain evidence="3 4">SAG 2145</strain>
    </source>
</reference>
<name>A0AAW1RL83_9CHLO</name>
<evidence type="ECO:0000256" key="1">
    <source>
        <dbReference type="ARBA" id="ARBA00023157"/>
    </source>
</evidence>
<gene>
    <name evidence="3" type="ORF">WJX74_010249</name>
</gene>
<dbReference type="AlphaFoldDB" id="A0AAW1RL83"/>
<accession>A0AAW1RL83</accession>
<keyword evidence="1" id="KW-1015">Disulfide bond</keyword>
<dbReference type="EMBL" id="JALJOS010000010">
    <property type="protein sequence ID" value="KAK9833936.1"/>
    <property type="molecule type" value="Genomic_DNA"/>
</dbReference>
<dbReference type="Pfam" id="PF06747">
    <property type="entry name" value="CHCH"/>
    <property type="match status" value="1"/>
</dbReference>
<feature type="domain" description="CHCH" evidence="2">
    <location>
        <begin position="18"/>
        <end position="52"/>
    </location>
</feature>
<dbReference type="PROSITE" id="PS51808">
    <property type="entry name" value="CHCH"/>
    <property type="match status" value="1"/>
</dbReference>
<dbReference type="PANTHER" id="PTHR48150:SF1">
    <property type="entry name" value="COX19 FAMILY PROTEIN (CHCH MOTIF)"/>
    <property type="match status" value="1"/>
</dbReference>
<dbReference type="Gene3D" id="1.10.287.1130">
    <property type="entry name" value="CytochromE C oxidase copper chaperone"/>
    <property type="match status" value="1"/>
</dbReference>
<protein>
    <recommendedName>
        <fullName evidence="2">CHCH domain-containing protein</fullName>
    </recommendedName>
</protein>
<dbReference type="InterPro" id="IPR010625">
    <property type="entry name" value="CHCH"/>
</dbReference>
<keyword evidence="4" id="KW-1185">Reference proteome</keyword>
<comment type="caution">
    <text evidence="3">The sequence shown here is derived from an EMBL/GenBank/DDBJ whole genome shotgun (WGS) entry which is preliminary data.</text>
</comment>
<organism evidence="3 4">
    <name type="scientific">Apatococcus lobatus</name>
    <dbReference type="NCBI Taxonomy" id="904363"/>
    <lineage>
        <taxon>Eukaryota</taxon>
        <taxon>Viridiplantae</taxon>
        <taxon>Chlorophyta</taxon>
        <taxon>core chlorophytes</taxon>
        <taxon>Trebouxiophyceae</taxon>
        <taxon>Chlorellales</taxon>
        <taxon>Chlorellaceae</taxon>
        <taxon>Apatococcus</taxon>
    </lineage>
</organism>
<evidence type="ECO:0000313" key="4">
    <source>
        <dbReference type="Proteomes" id="UP001438707"/>
    </source>
</evidence>
<proteinExistence type="predicted"/>
<dbReference type="Proteomes" id="UP001438707">
    <property type="component" value="Unassembled WGS sequence"/>
</dbReference>
<dbReference type="SUPFAM" id="SSF47072">
    <property type="entry name" value="Cysteine alpha-hairpin motif"/>
    <property type="match status" value="1"/>
</dbReference>
<sequence length="72" mass="8347">MSKQHDGRQANKILEAPCGDLYTKSLDCLANNHFKKEKCQDAFEAYKACKRQEVQTRLERRKAEQSKRGLFG</sequence>
<evidence type="ECO:0000313" key="3">
    <source>
        <dbReference type="EMBL" id="KAK9833936.1"/>
    </source>
</evidence>
<dbReference type="InterPro" id="IPR009069">
    <property type="entry name" value="Cys_alpha_HP_mot_SF"/>
</dbReference>
<evidence type="ECO:0000259" key="2">
    <source>
        <dbReference type="Pfam" id="PF06747"/>
    </source>
</evidence>